<evidence type="ECO:0000256" key="9">
    <source>
        <dbReference type="ARBA" id="ARBA00029605"/>
    </source>
</evidence>
<dbReference type="RefSeq" id="WP_344482371.1">
    <property type="nucleotide sequence ID" value="NZ_BAAAQX010000018.1"/>
</dbReference>
<dbReference type="InterPro" id="IPR000073">
    <property type="entry name" value="AB_hydrolase_1"/>
</dbReference>
<feature type="transmembrane region" description="Helical" evidence="11">
    <location>
        <begin position="74"/>
        <end position="92"/>
    </location>
</feature>
<feature type="region of interest" description="Disordered" evidence="10">
    <location>
        <begin position="396"/>
        <end position="416"/>
    </location>
</feature>
<reference evidence="13 14" key="1">
    <citation type="journal article" date="2019" name="Int. J. Syst. Evol. Microbiol.">
        <title>The Global Catalogue of Microorganisms (GCM) 10K type strain sequencing project: providing services to taxonomists for standard genome sequencing and annotation.</title>
        <authorList>
            <consortium name="The Broad Institute Genomics Platform"/>
            <consortium name="The Broad Institute Genome Sequencing Center for Infectious Disease"/>
            <person name="Wu L."/>
            <person name="Ma J."/>
        </authorList>
    </citation>
    <scope>NUCLEOTIDE SEQUENCE [LARGE SCALE GENOMIC DNA]</scope>
    <source>
        <strain evidence="13 14">JCM 16114</strain>
    </source>
</reference>
<sequence length="416" mass="43329">MRGRWVRRLAGRVVAGGLVVALAPVAGLAALAGMALVGAGPDVFTVVGLAVFASVLFLGLLLCVPRPQRGWARWLRAITVLGVETAVVWQLSAITLNPPTPPRAPAEVAGQREWRLPTGSRLAYVRTAPGKVTHPEPVIFLHGGPGVGDLEGDSAFYGRLASAGFQVYVYDQLGAGRSARLADPREYGLTRDVADLEAIRRALGAQRLNLVARDHGAQLAAAYLAAHPAHVSKAVLYSPTGLLPARPSSRPSIAAIPLGPAGLPHPRTLAVSALLRVDPVTAHSFAGDRELDAYLSLLPHDPSACPAPQPGPGQGGYVALAGRAAPASLRDSLARVDVPVLIVKGACDAEPWSDATAFRRALPSARLAYAGDGTPPGRTDAYLQLARTFLTDGRLNAYEGDGPPPGYRGPVRAAGS</sequence>
<dbReference type="PANTHER" id="PTHR43722:SF1">
    <property type="entry name" value="PROLINE IMINOPEPTIDASE"/>
    <property type="match status" value="1"/>
</dbReference>
<dbReference type="EMBL" id="BAAAQX010000018">
    <property type="protein sequence ID" value="GAA2210856.1"/>
    <property type="molecule type" value="Genomic_DNA"/>
</dbReference>
<dbReference type="PRINTS" id="PR00793">
    <property type="entry name" value="PROAMNOPTASE"/>
</dbReference>
<keyword evidence="14" id="KW-1185">Reference proteome</keyword>
<proteinExistence type="inferred from homology"/>
<evidence type="ECO:0000256" key="2">
    <source>
        <dbReference type="ARBA" id="ARBA00004496"/>
    </source>
</evidence>
<evidence type="ECO:0000256" key="7">
    <source>
        <dbReference type="ARBA" id="ARBA00022670"/>
    </source>
</evidence>
<dbReference type="PANTHER" id="PTHR43722">
    <property type="entry name" value="PROLINE IMINOPEPTIDASE"/>
    <property type="match status" value="1"/>
</dbReference>
<dbReference type="InterPro" id="IPR029058">
    <property type="entry name" value="AB_hydrolase_fold"/>
</dbReference>
<evidence type="ECO:0000256" key="10">
    <source>
        <dbReference type="SAM" id="MobiDB-lite"/>
    </source>
</evidence>
<organism evidence="13 14">
    <name type="scientific">Nonomuraea monospora</name>
    <dbReference type="NCBI Taxonomy" id="568818"/>
    <lineage>
        <taxon>Bacteria</taxon>
        <taxon>Bacillati</taxon>
        <taxon>Actinomycetota</taxon>
        <taxon>Actinomycetes</taxon>
        <taxon>Streptosporangiales</taxon>
        <taxon>Streptosporangiaceae</taxon>
        <taxon>Nonomuraea</taxon>
    </lineage>
</organism>
<evidence type="ECO:0000256" key="4">
    <source>
        <dbReference type="ARBA" id="ARBA00012568"/>
    </source>
</evidence>
<evidence type="ECO:0000256" key="11">
    <source>
        <dbReference type="SAM" id="Phobius"/>
    </source>
</evidence>
<evidence type="ECO:0000313" key="13">
    <source>
        <dbReference type="EMBL" id="GAA2210856.1"/>
    </source>
</evidence>
<comment type="catalytic activity">
    <reaction evidence="1">
        <text>Release of N-terminal proline from a peptide.</text>
        <dbReference type="EC" id="3.4.11.5"/>
    </reaction>
</comment>
<evidence type="ECO:0000313" key="14">
    <source>
        <dbReference type="Proteomes" id="UP001499843"/>
    </source>
</evidence>
<evidence type="ECO:0000256" key="8">
    <source>
        <dbReference type="ARBA" id="ARBA00022801"/>
    </source>
</evidence>
<comment type="similarity">
    <text evidence="3">Belongs to the peptidase S33 family.</text>
</comment>
<protein>
    <recommendedName>
        <fullName evidence="4">prolyl aminopeptidase</fullName>
        <ecNumber evidence="4">3.4.11.5</ecNumber>
    </recommendedName>
    <alternativeName>
        <fullName evidence="9">Prolyl aminopeptidase</fullName>
    </alternativeName>
</protein>
<keyword evidence="11" id="KW-1133">Transmembrane helix</keyword>
<dbReference type="Pfam" id="PF00561">
    <property type="entry name" value="Abhydrolase_1"/>
    <property type="match status" value="1"/>
</dbReference>
<feature type="transmembrane region" description="Helical" evidence="11">
    <location>
        <begin position="43"/>
        <end position="62"/>
    </location>
</feature>
<accession>A0ABN3CP11</accession>
<evidence type="ECO:0000256" key="6">
    <source>
        <dbReference type="ARBA" id="ARBA00022490"/>
    </source>
</evidence>
<evidence type="ECO:0000259" key="12">
    <source>
        <dbReference type="Pfam" id="PF00561"/>
    </source>
</evidence>
<dbReference type="InterPro" id="IPR002410">
    <property type="entry name" value="Peptidase_S33"/>
</dbReference>
<evidence type="ECO:0000256" key="1">
    <source>
        <dbReference type="ARBA" id="ARBA00001585"/>
    </source>
</evidence>
<dbReference type="EC" id="3.4.11.5" evidence="4"/>
<gene>
    <name evidence="13" type="ORF">GCM10009850_063150</name>
</gene>
<evidence type="ECO:0000256" key="5">
    <source>
        <dbReference type="ARBA" id="ARBA00022438"/>
    </source>
</evidence>
<feature type="domain" description="AB hydrolase-1" evidence="12">
    <location>
        <begin position="137"/>
        <end position="242"/>
    </location>
</feature>
<dbReference type="Proteomes" id="UP001499843">
    <property type="component" value="Unassembled WGS sequence"/>
</dbReference>
<dbReference type="SUPFAM" id="SSF53474">
    <property type="entry name" value="alpha/beta-Hydrolases"/>
    <property type="match status" value="1"/>
</dbReference>
<dbReference type="Gene3D" id="3.40.50.1820">
    <property type="entry name" value="alpha/beta hydrolase"/>
    <property type="match status" value="1"/>
</dbReference>
<keyword evidence="6" id="KW-0963">Cytoplasm</keyword>
<name>A0ABN3CP11_9ACTN</name>
<keyword evidence="11" id="KW-0472">Membrane</keyword>
<comment type="caution">
    <text evidence="13">The sequence shown here is derived from an EMBL/GenBank/DDBJ whole genome shotgun (WGS) entry which is preliminary data.</text>
</comment>
<keyword evidence="7" id="KW-0645">Protease</keyword>
<comment type="subcellular location">
    <subcellularLocation>
        <location evidence="2">Cytoplasm</location>
    </subcellularLocation>
</comment>
<dbReference type="InterPro" id="IPR005944">
    <property type="entry name" value="Pro_iminopeptidase"/>
</dbReference>
<keyword evidence="8" id="KW-0378">Hydrolase</keyword>
<keyword evidence="11" id="KW-0812">Transmembrane</keyword>
<keyword evidence="5" id="KW-0031">Aminopeptidase</keyword>
<feature type="transmembrane region" description="Helical" evidence="11">
    <location>
        <begin position="12"/>
        <end position="37"/>
    </location>
</feature>
<evidence type="ECO:0000256" key="3">
    <source>
        <dbReference type="ARBA" id="ARBA00010088"/>
    </source>
</evidence>